<feature type="compositionally biased region" description="Basic and acidic residues" evidence="1">
    <location>
        <begin position="349"/>
        <end position="362"/>
    </location>
</feature>
<dbReference type="GO" id="GO:0035091">
    <property type="term" value="F:phosphatidylinositol binding"/>
    <property type="evidence" value="ECO:0007669"/>
    <property type="project" value="TreeGrafter"/>
</dbReference>
<dbReference type="Proteomes" id="UP001320245">
    <property type="component" value="Unassembled WGS sequence"/>
</dbReference>
<dbReference type="AlphaFoldDB" id="A0AAN9UHK2"/>
<dbReference type="InterPro" id="IPR051702">
    <property type="entry name" value="SH3_domain_YSC84-like"/>
</dbReference>
<feature type="compositionally biased region" description="Pro residues" evidence="1">
    <location>
        <begin position="12"/>
        <end position="22"/>
    </location>
</feature>
<evidence type="ECO:0000313" key="3">
    <source>
        <dbReference type="EMBL" id="KAK7748125.1"/>
    </source>
</evidence>
<proteinExistence type="predicted"/>
<evidence type="ECO:0000256" key="1">
    <source>
        <dbReference type="SAM" id="MobiDB-lite"/>
    </source>
</evidence>
<dbReference type="EMBL" id="JAJSPL020000003">
    <property type="protein sequence ID" value="KAK7748125.1"/>
    <property type="molecule type" value="Genomic_DNA"/>
</dbReference>
<evidence type="ECO:0000259" key="2">
    <source>
        <dbReference type="Pfam" id="PF04366"/>
    </source>
</evidence>
<feature type="compositionally biased region" description="Basic and acidic residues" evidence="1">
    <location>
        <begin position="555"/>
        <end position="568"/>
    </location>
</feature>
<gene>
    <name evidence="3" type="ORF">SLS53_001379</name>
</gene>
<comment type="caution">
    <text evidence="3">The sequence shown here is derived from an EMBL/GenBank/DDBJ whole genome shotgun (WGS) entry which is preliminary data.</text>
</comment>
<dbReference type="PANTHER" id="PTHR15629">
    <property type="entry name" value="SH3YL1 PROTEIN"/>
    <property type="match status" value="1"/>
</dbReference>
<feature type="domain" description="Ysc84 actin-binding" evidence="2">
    <location>
        <begin position="361"/>
        <end position="437"/>
    </location>
</feature>
<dbReference type="CDD" id="cd11524">
    <property type="entry name" value="SYLF"/>
    <property type="match status" value="1"/>
</dbReference>
<organism evidence="3 4">
    <name type="scientific">Cytospora paraplurivora</name>
    <dbReference type="NCBI Taxonomy" id="2898453"/>
    <lineage>
        <taxon>Eukaryota</taxon>
        <taxon>Fungi</taxon>
        <taxon>Dikarya</taxon>
        <taxon>Ascomycota</taxon>
        <taxon>Pezizomycotina</taxon>
        <taxon>Sordariomycetes</taxon>
        <taxon>Sordariomycetidae</taxon>
        <taxon>Diaporthales</taxon>
        <taxon>Cytosporaceae</taxon>
        <taxon>Cytospora</taxon>
    </lineage>
</organism>
<feature type="compositionally biased region" description="Low complexity" evidence="1">
    <location>
        <begin position="542"/>
        <end position="554"/>
    </location>
</feature>
<feature type="compositionally biased region" description="Low complexity" evidence="1">
    <location>
        <begin position="518"/>
        <end position="529"/>
    </location>
</feature>
<reference evidence="3 4" key="1">
    <citation type="journal article" date="2023" name="PLoS ONE">
        <title>Cytospora paraplurivora sp. nov. isolated from orchards with fruit tree decline syndrome in Ontario, Canada.</title>
        <authorList>
            <person name="Ilyukhin E."/>
            <person name="Nguyen H.D.T."/>
            <person name="Castle A.J."/>
            <person name="Ellouze W."/>
        </authorList>
    </citation>
    <scope>NUCLEOTIDE SEQUENCE [LARGE SCALE GENOMIC DNA]</scope>
    <source>
        <strain evidence="3 4">FDS-564</strain>
    </source>
</reference>
<feature type="compositionally biased region" description="Basic and acidic residues" evidence="1">
    <location>
        <begin position="295"/>
        <end position="310"/>
    </location>
</feature>
<feature type="domain" description="Ysc84 actin-binding" evidence="2">
    <location>
        <begin position="232"/>
        <end position="287"/>
    </location>
</feature>
<feature type="compositionally biased region" description="Basic and acidic residues" evidence="1">
    <location>
        <begin position="321"/>
        <end position="330"/>
    </location>
</feature>
<evidence type="ECO:0000313" key="4">
    <source>
        <dbReference type="Proteomes" id="UP001320245"/>
    </source>
</evidence>
<dbReference type="PANTHER" id="PTHR15629:SF8">
    <property type="entry name" value="DUF500 DOMAIN PROTEIN (AFU_ORTHOLOGUE AFUA_5G07310)"/>
    <property type="match status" value="1"/>
</dbReference>
<keyword evidence="4" id="KW-1185">Reference proteome</keyword>
<dbReference type="InterPro" id="IPR007461">
    <property type="entry name" value="Ysc84_actin-binding"/>
</dbReference>
<feature type="region of interest" description="Disordered" evidence="1">
    <location>
        <begin position="285"/>
        <end position="367"/>
    </location>
</feature>
<feature type="compositionally biased region" description="Basic and acidic residues" evidence="1">
    <location>
        <begin position="532"/>
        <end position="541"/>
    </location>
</feature>
<feature type="region of interest" description="Disordered" evidence="1">
    <location>
        <begin position="1"/>
        <end position="93"/>
    </location>
</feature>
<name>A0AAN9UHK2_9PEZI</name>
<protein>
    <recommendedName>
        <fullName evidence="2">Ysc84 actin-binding domain-containing protein</fullName>
    </recommendedName>
</protein>
<dbReference type="Pfam" id="PF04366">
    <property type="entry name" value="Ysc84"/>
    <property type="match status" value="2"/>
</dbReference>
<sequence length="620" mass="64340">MADKSKSNEEYYPPPPPGPPPGHNGLAMHPTAQSPSTDSHSELYDNPTPTQTHQSAYQPQQTAYQPQETPLQAQQTPHQPPPPDSDGAPQKVGWGQRLSLWGGKAATPFNVLANKLGSEAFLPGTMDKECEKAARILRSFCKDGIYTDTQAPETVEAPVTDANGKPTTATAKPKKNRTLLTIPSKVINRAVGLAIFTTARAGFHVSGATGSGILVARLPDGSWSPPSGIQVHSLGAGFMIGIDIYDCVVVINTKEALEAFTKTRVSLGTDLAVVAGPWGAGGAVDFAAPPSQKGKGKEGAGAESTTKDAEGNVVTPPPAATHEKHPDEAYRVPTVNEPATGTASGETADGQRRPETGKERKPSAVKQALKQPTYSYVKSRGFYAGVQVDGTMVTERKDANAAFYGEAVSVQRILKGEVTPIPGKENWVKHVKPLFDTFKGAEGWRGQQNDQWANQQGPVPVGADTYGHGNAAPGYAAGFDPVFSAPPGADAQPPTKPPRPAAGVAGVTEGVRNVDLDGAGSSAPGLSAGDEPVPHAEDKTAAARSKAAEAAAEAEAARAQEERERRELATTQLAPPYTETAGPGESSRGDAAGELPPAYVDDGAAGPGAGDSKHPGGPSS</sequence>
<feature type="compositionally biased region" description="Low complexity" evidence="1">
    <location>
        <begin position="54"/>
        <end position="77"/>
    </location>
</feature>
<feature type="region of interest" description="Disordered" evidence="1">
    <location>
        <begin position="482"/>
        <end position="620"/>
    </location>
</feature>
<accession>A0AAN9UHK2</accession>